<protein>
    <submittedName>
        <fullName evidence="2">Uncharacterized protein</fullName>
    </submittedName>
</protein>
<evidence type="ECO:0000256" key="1">
    <source>
        <dbReference type="SAM" id="Phobius"/>
    </source>
</evidence>
<evidence type="ECO:0000313" key="2">
    <source>
        <dbReference type="EMBL" id="TDY60578.1"/>
    </source>
</evidence>
<accession>A0A4R8M6X4</accession>
<keyword evidence="3" id="KW-1185">Reference proteome</keyword>
<evidence type="ECO:0000313" key="3">
    <source>
        <dbReference type="Proteomes" id="UP000295066"/>
    </source>
</evidence>
<sequence>MVDELRSEGFTSRLVAGEGGYRILRTIAVLLLLAGCGWSGYMFRQYIELNHEEPITIPPIESQSEKDAQRLDKVIGDFRTAVDTRTRSLTLASAVIEASRQPFIPTMKVTVASQAVGEGSVTVGGEDQVIPTYVREKIPPIMFVRAIMVAGKQSMAIMDIEGVGTGIIVRSGYSFSNGEGKVVRIGPDKVTVNWSGKNLDLAPGL</sequence>
<proteinExistence type="predicted"/>
<feature type="transmembrane region" description="Helical" evidence="1">
    <location>
        <begin position="23"/>
        <end position="43"/>
    </location>
</feature>
<reference evidence="2 3" key="1">
    <citation type="submission" date="2019-03" db="EMBL/GenBank/DDBJ databases">
        <title>Genomic Encyclopedia of Type Strains, Phase IV (KMG-IV): sequencing the most valuable type-strain genomes for metagenomic binning, comparative biology and taxonomic classification.</title>
        <authorList>
            <person name="Goeker M."/>
        </authorList>
    </citation>
    <scope>NUCLEOTIDE SEQUENCE [LARGE SCALE GENOMIC DNA]</scope>
    <source>
        <strain evidence="2 3">DSM 25964</strain>
    </source>
</reference>
<comment type="caution">
    <text evidence="2">The sequence shown here is derived from an EMBL/GenBank/DDBJ whole genome shotgun (WGS) entry which is preliminary data.</text>
</comment>
<name>A0A4R8M6X4_9BACT</name>
<dbReference type="AlphaFoldDB" id="A0A4R8M6X4"/>
<dbReference type="EMBL" id="SORI01000008">
    <property type="protein sequence ID" value="TDY60578.1"/>
    <property type="molecule type" value="Genomic_DNA"/>
</dbReference>
<gene>
    <name evidence="2" type="ORF">C8D99_108127</name>
</gene>
<keyword evidence="1" id="KW-1133">Transmembrane helix</keyword>
<dbReference type="Proteomes" id="UP000295066">
    <property type="component" value="Unassembled WGS sequence"/>
</dbReference>
<keyword evidence="1" id="KW-0812">Transmembrane</keyword>
<organism evidence="2 3">
    <name type="scientific">Aminivibrio pyruvatiphilus</name>
    <dbReference type="NCBI Taxonomy" id="1005740"/>
    <lineage>
        <taxon>Bacteria</taxon>
        <taxon>Thermotogati</taxon>
        <taxon>Synergistota</taxon>
        <taxon>Synergistia</taxon>
        <taxon>Synergistales</taxon>
        <taxon>Aminobacteriaceae</taxon>
        <taxon>Aminivibrio</taxon>
    </lineage>
</organism>
<keyword evidence="1" id="KW-0472">Membrane</keyword>